<evidence type="ECO:0000259" key="2">
    <source>
        <dbReference type="PROSITE" id="PS50104"/>
    </source>
</evidence>
<sequence>MYPGQKPKGGNMAQETSETGRYNAFLSHNSQDKPQVEWLARWLQAQGLRVWYDEWELRPGVPWQEKLEEGISNSHAVVICLGPSGFGPWHKPEMRAALAKGASQGSSVIPVLLPGCPETPELPLFLEAYTWVDFRNGLEDEQARQKLLWGITGKHPERGEDVTPPPPPKQIKRKRLLAVAFSIAIVLIILTTLMFLLAPPQSMPLAGTILDQQGEPLPGVVVTIVEFDVTTETDSQGKFSVEIETEEQRTVRLMAQKEGFATYRQDATLGNTGLTFKMKPMP</sequence>
<name>A0A9D5JX35_9BACT</name>
<feature type="transmembrane region" description="Helical" evidence="1">
    <location>
        <begin position="176"/>
        <end position="198"/>
    </location>
</feature>
<protein>
    <submittedName>
        <fullName evidence="3">TIR domain-containing protein</fullName>
    </submittedName>
</protein>
<evidence type="ECO:0000313" key="4">
    <source>
        <dbReference type="Proteomes" id="UP000649604"/>
    </source>
</evidence>
<keyword evidence="1" id="KW-0812">Transmembrane</keyword>
<dbReference type="InterPro" id="IPR000157">
    <property type="entry name" value="TIR_dom"/>
</dbReference>
<dbReference type="InterPro" id="IPR008969">
    <property type="entry name" value="CarboxyPept-like_regulatory"/>
</dbReference>
<comment type="caution">
    <text evidence="3">The sequence shown here is derived from an EMBL/GenBank/DDBJ whole genome shotgun (WGS) entry which is preliminary data.</text>
</comment>
<evidence type="ECO:0000313" key="3">
    <source>
        <dbReference type="EMBL" id="MBD3325907.1"/>
    </source>
</evidence>
<dbReference type="Pfam" id="PF13620">
    <property type="entry name" value="CarboxypepD_reg"/>
    <property type="match status" value="1"/>
</dbReference>
<keyword evidence="1" id="KW-1133">Transmembrane helix</keyword>
<accession>A0A9D5JX35</accession>
<gene>
    <name evidence="3" type="ORF">GF339_15075</name>
</gene>
<dbReference type="PROSITE" id="PS50104">
    <property type="entry name" value="TIR"/>
    <property type="match status" value="1"/>
</dbReference>
<dbReference type="Pfam" id="PF13676">
    <property type="entry name" value="TIR_2"/>
    <property type="match status" value="1"/>
</dbReference>
<organism evidence="3 4">
    <name type="scientific">candidate division KSB3 bacterium</name>
    <dbReference type="NCBI Taxonomy" id="2044937"/>
    <lineage>
        <taxon>Bacteria</taxon>
        <taxon>candidate division KSB3</taxon>
    </lineage>
</organism>
<proteinExistence type="predicted"/>
<dbReference type="AlphaFoldDB" id="A0A9D5JX35"/>
<dbReference type="Gene3D" id="3.40.50.10140">
    <property type="entry name" value="Toll/interleukin-1 receptor homology (TIR) domain"/>
    <property type="match status" value="1"/>
</dbReference>
<dbReference type="SUPFAM" id="SSF49464">
    <property type="entry name" value="Carboxypeptidase regulatory domain-like"/>
    <property type="match status" value="1"/>
</dbReference>
<dbReference type="Gene3D" id="2.60.40.1120">
    <property type="entry name" value="Carboxypeptidase-like, regulatory domain"/>
    <property type="match status" value="1"/>
</dbReference>
<evidence type="ECO:0000256" key="1">
    <source>
        <dbReference type="SAM" id="Phobius"/>
    </source>
</evidence>
<feature type="domain" description="TIR" evidence="2">
    <location>
        <begin position="20"/>
        <end position="156"/>
    </location>
</feature>
<dbReference type="SMART" id="SM00255">
    <property type="entry name" value="TIR"/>
    <property type="match status" value="1"/>
</dbReference>
<keyword evidence="1" id="KW-0472">Membrane</keyword>
<dbReference type="Proteomes" id="UP000649604">
    <property type="component" value="Unassembled WGS sequence"/>
</dbReference>
<dbReference type="GO" id="GO:0007165">
    <property type="term" value="P:signal transduction"/>
    <property type="evidence" value="ECO:0007669"/>
    <property type="project" value="InterPro"/>
</dbReference>
<reference evidence="3" key="1">
    <citation type="submission" date="2019-11" db="EMBL/GenBank/DDBJ databases">
        <title>Microbial mats filling the niche in hypersaline microbial mats.</title>
        <authorList>
            <person name="Wong H.L."/>
            <person name="Macleod F.I."/>
            <person name="White R.A. III"/>
            <person name="Burns B.P."/>
        </authorList>
    </citation>
    <scope>NUCLEOTIDE SEQUENCE</scope>
    <source>
        <strain evidence="3">Rbin_158</strain>
    </source>
</reference>
<dbReference type="EMBL" id="WJJP01000495">
    <property type="protein sequence ID" value="MBD3325907.1"/>
    <property type="molecule type" value="Genomic_DNA"/>
</dbReference>
<dbReference type="SUPFAM" id="SSF52200">
    <property type="entry name" value="Toll/Interleukin receptor TIR domain"/>
    <property type="match status" value="1"/>
</dbReference>
<dbReference type="InterPro" id="IPR035897">
    <property type="entry name" value="Toll_tir_struct_dom_sf"/>
</dbReference>